<dbReference type="GO" id="GO:0042775">
    <property type="term" value="P:mitochondrial ATP synthesis coupled electron transport"/>
    <property type="evidence" value="ECO:0007669"/>
    <property type="project" value="TreeGrafter"/>
</dbReference>
<name>A0A8B8FER6_9HEMI</name>
<proteinExistence type="predicted"/>
<dbReference type="InterPro" id="IPR036549">
    <property type="entry name" value="CX6/COA6-like_sf"/>
</dbReference>
<dbReference type="InterPro" id="IPR042289">
    <property type="entry name" value="COA6"/>
</dbReference>
<sequence length="80" mass="9912">MSSKEEFLSKSQRTQCWSSRDNFWECLRCNNDKVEKCSDLRENYEKACPIQWVKHFDRKYNYLKFKEKMEKEGYEPLNEK</sequence>
<evidence type="ECO:0000313" key="4">
    <source>
        <dbReference type="Proteomes" id="UP000694846"/>
    </source>
</evidence>
<dbReference type="InterPro" id="IPR048280">
    <property type="entry name" value="COX6B-like"/>
</dbReference>
<evidence type="ECO:0000256" key="1">
    <source>
        <dbReference type="ARBA" id="ARBA00004173"/>
    </source>
</evidence>
<accession>A0A8B8FER6</accession>
<dbReference type="PANTHER" id="PTHR46690:SF1">
    <property type="entry name" value="CYTOCHROME C OXIDASE ASSEMBLY FACTOR 6 HOMOLOG"/>
    <property type="match status" value="1"/>
</dbReference>
<gene>
    <name evidence="5" type="primary">LOC112682838</name>
</gene>
<dbReference type="AlphaFoldDB" id="A0A8B8FER6"/>
<dbReference type="GO" id="GO:0005739">
    <property type="term" value="C:mitochondrion"/>
    <property type="evidence" value="ECO:0007669"/>
    <property type="project" value="UniProtKB-SubCell"/>
</dbReference>
<keyword evidence="2" id="KW-0496">Mitochondrion</keyword>
<keyword evidence="4" id="KW-1185">Reference proteome</keyword>
<keyword evidence="3" id="KW-1015">Disulfide bond</keyword>
<dbReference type="OrthoDB" id="16284at2759"/>
<reference evidence="5" key="1">
    <citation type="submission" date="2025-08" db="UniProtKB">
        <authorList>
            <consortium name="RefSeq"/>
        </authorList>
    </citation>
    <scope>IDENTIFICATION</scope>
    <source>
        <tissue evidence="5">Whole body</tissue>
    </source>
</reference>
<dbReference type="PROSITE" id="PS51808">
    <property type="entry name" value="CHCH"/>
    <property type="match status" value="1"/>
</dbReference>
<dbReference type="PANTHER" id="PTHR46690">
    <property type="entry name" value="CYTOCHROME C OXIDASE ASSEMBLY FACTOR 6 HOMOLOG"/>
    <property type="match status" value="1"/>
</dbReference>
<evidence type="ECO:0000313" key="5">
    <source>
        <dbReference type="RefSeq" id="XP_025409374.1"/>
    </source>
</evidence>
<comment type="subcellular location">
    <subcellularLocation>
        <location evidence="1">Mitochondrion</location>
    </subcellularLocation>
</comment>
<dbReference type="SUPFAM" id="SSF47694">
    <property type="entry name" value="Cytochrome c oxidase subunit h"/>
    <property type="match status" value="1"/>
</dbReference>
<dbReference type="Proteomes" id="UP000694846">
    <property type="component" value="Unplaced"/>
</dbReference>
<dbReference type="RefSeq" id="XP_025409374.1">
    <property type="nucleotide sequence ID" value="XM_025553589.1"/>
</dbReference>
<evidence type="ECO:0000256" key="3">
    <source>
        <dbReference type="ARBA" id="ARBA00023157"/>
    </source>
</evidence>
<organism evidence="4 5">
    <name type="scientific">Sipha flava</name>
    <name type="common">yellow sugarcane aphid</name>
    <dbReference type="NCBI Taxonomy" id="143950"/>
    <lineage>
        <taxon>Eukaryota</taxon>
        <taxon>Metazoa</taxon>
        <taxon>Ecdysozoa</taxon>
        <taxon>Arthropoda</taxon>
        <taxon>Hexapoda</taxon>
        <taxon>Insecta</taxon>
        <taxon>Pterygota</taxon>
        <taxon>Neoptera</taxon>
        <taxon>Paraneoptera</taxon>
        <taxon>Hemiptera</taxon>
        <taxon>Sternorrhyncha</taxon>
        <taxon>Aphidomorpha</taxon>
        <taxon>Aphidoidea</taxon>
        <taxon>Aphididae</taxon>
        <taxon>Sipha</taxon>
    </lineage>
</organism>
<dbReference type="Gene3D" id="1.10.10.140">
    <property type="entry name" value="Cytochrome c oxidase, subunit VIb"/>
    <property type="match status" value="1"/>
</dbReference>
<dbReference type="GO" id="GO:0008535">
    <property type="term" value="P:respiratory chain complex IV assembly"/>
    <property type="evidence" value="ECO:0007669"/>
    <property type="project" value="InterPro"/>
</dbReference>
<evidence type="ECO:0000256" key="2">
    <source>
        <dbReference type="ARBA" id="ARBA00023128"/>
    </source>
</evidence>
<dbReference type="GeneID" id="112682838"/>
<dbReference type="Pfam" id="PF02297">
    <property type="entry name" value="COX6B"/>
    <property type="match status" value="1"/>
</dbReference>
<protein>
    <submittedName>
        <fullName evidence="5">Cytochrome c oxidase assembly factor 6 homolog</fullName>
    </submittedName>
</protein>